<gene>
    <name evidence="1" type="primary">yedF</name>
    <name evidence="1" type="ORF">EW093_07820</name>
</gene>
<dbReference type="InterPro" id="IPR027396">
    <property type="entry name" value="DsrEFH-like"/>
</dbReference>
<dbReference type="Gene3D" id="3.40.1260.10">
    <property type="entry name" value="DsrEFH-like"/>
    <property type="match status" value="1"/>
</dbReference>
<proteinExistence type="predicted"/>
<protein>
    <submittedName>
        <fullName evidence="1">Sulfurtransferase-like selenium metabolism protein YedF</fullName>
    </submittedName>
</protein>
<dbReference type="InterPro" id="IPR019870">
    <property type="entry name" value="Se_metab_YedF"/>
</dbReference>
<sequence length="115" mass="12546">MEKEKQSVVNITSDKMGRGDDDLGGILMQSFVNTLIKLDPIPSKIIFYNSAVTLCIESSPVVDSLKELENKGVELLICGTCADFFDIKDKIGAGTISNMYTILETLNSADRVITP</sequence>
<dbReference type="RefSeq" id="WP_149567856.1">
    <property type="nucleotide sequence ID" value="NZ_CP035807.1"/>
</dbReference>
<dbReference type="OrthoDB" id="9801500at2"/>
<dbReference type="AlphaFoldDB" id="A0A5C1Q931"/>
<dbReference type="Proteomes" id="UP000323824">
    <property type="component" value="Chromosome"/>
</dbReference>
<evidence type="ECO:0000313" key="2">
    <source>
        <dbReference type="Proteomes" id="UP000323824"/>
    </source>
</evidence>
<keyword evidence="2" id="KW-1185">Reference proteome</keyword>
<keyword evidence="1" id="KW-0808">Transferase</keyword>
<name>A0A5C1Q931_9SPIO</name>
<reference evidence="1 2" key="1">
    <citation type="submission" date="2019-02" db="EMBL/GenBank/DDBJ databases">
        <authorList>
            <person name="Fomenkov A."/>
            <person name="Dubinina G."/>
            <person name="Grabovich M."/>
            <person name="Vincze T."/>
            <person name="Roberts R.J."/>
        </authorList>
    </citation>
    <scope>NUCLEOTIDE SEQUENCE [LARGE SCALE GENOMIC DNA]</scope>
    <source>
        <strain evidence="1 2">P</strain>
    </source>
</reference>
<dbReference type="SUPFAM" id="SSF75169">
    <property type="entry name" value="DsrEFH-like"/>
    <property type="match status" value="1"/>
</dbReference>
<dbReference type="EMBL" id="CP035807">
    <property type="protein sequence ID" value="QEN04613.1"/>
    <property type="molecule type" value="Genomic_DNA"/>
</dbReference>
<dbReference type="InterPro" id="IPR003787">
    <property type="entry name" value="Sulphur_relay_DsrE/F-like"/>
</dbReference>
<dbReference type="KEGG" id="sper:EW093_07820"/>
<dbReference type="Pfam" id="PF02635">
    <property type="entry name" value="DsrE"/>
    <property type="match status" value="1"/>
</dbReference>
<dbReference type="GO" id="GO:0016740">
    <property type="term" value="F:transferase activity"/>
    <property type="evidence" value="ECO:0007669"/>
    <property type="project" value="UniProtKB-KW"/>
</dbReference>
<dbReference type="NCBIfam" id="TIGR03527">
    <property type="entry name" value="selenium_YedF"/>
    <property type="match status" value="1"/>
</dbReference>
<organism evidence="1 2">
    <name type="scientific">Thiospirochaeta perfilievii</name>
    <dbReference type="NCBI Taxonomy" id="252967"/>
    <lineage>
        <taxon>Bacteria</taxon>
        <taxon>Pseudomonadati</taxon>
        <taxon>Spirochaetota</taxon>
        <taxon>Spirochaetia</taxon>
        <taxon>Spirochaetales</taxon>
        <taxon>Spirochaetaceae</taxon>
        <taxon>Thiospirochaeta</taxon>
    </lineage>
</organism>
<accession>A0A5C1Q931</accession>
<reference evidence="1 2" key="2">
    <citation type="submission" date="2019-09" db="EMBL/GenBank/DDBJ databases">
        <title>Complete Genome Sequence and Methylome Analysis of free living Spirochaetas.</title>
        <authorList>
            <person name="Leshcheva N."/>
            <person name="Mikheeva N."/>
        </authorList>
    </citation>
    <scope>NUCLEOTIDE SEQUENCE [LARGE SCALE GENOMIC DNA]</scope>
    <source>
        <strain evidence="1 2">P</strain>
    </source>
</reference>
<evidence type="ECO:0000313" key="1">
    <source>
        <dbReference type="EMBL" id="QEN04613.1"/>
    </source>
</evidence>